<evidence type="ECO:0000313" key="1">
    <source>
        <dbReference type="EMBL" id="OBZ85563.1"/>
    </source>
</evidence>
<dbReference type="PANTHER" id="PTHR14187:SF5">
    <property type="entry name" value="HEAT SHOCK 70 KDA PROTEIN 12A"/>
    <property type="match status" value="1"/>
</dbReference>
<dbReference type="OrthoDB" id="2963168at2759"/>
<dbReference type="EMBL" id="LUGH01000383">
    <property type="protein sequence ID" value="OBZ85563.1"/>
    <property type="molecule type" value="Genomic_DNA"/>
</dbReference>
<dbReference type="SUPFAM" id="SSF53067">
    <property type="entry name" value="Actin-like ATPase domain"/>
    <property type="match status" value="4"/>
</dbReference>
<dbReference type="CDD" id="cd10170">
    <property type="entry name" value="ASKHA_NBD_HSP70"/>
    <property type="match status" value="2"/>
</dbReference>
<dbReference type="STRING" id="101091.A0A1C7N8W4"/>
<accession>A0A1C7N8W4</accession>
<dbReference type="Proteomes" id="UP000093000">
    <property type="component" value="Unassembled WGS sequence"/>
</dbReference>
<organism evidence="1 2">
    <name type="scientific">Choanephora cucurbitarum</name>
    <dbReference type="NCBI Taxonomy" id="101091"/>
    <lineage>
        <taxon>Eukaryota</taxon>
        <taxon>Fungi</taxon>
        <taxon>Fungi incertae sedis</taxon>
        <taxon>Mucoromycota</taxon>
        <taxon>Mucoromycotina</taxon>
        <taxon>Mucoromycetes</taxon>
        <taxon>Mucorales</taxon>
        <taxon>Mucorineae</taxon>
        <taxon>Choanephoraceae</taxon>
        <taxon>Choanephoroideae</taxon>
        <taxon>Choanephora</taxon>
    </lineage>
</organism>
<proteinExistence type="predicted"/>
<reference evidence="1 2" key="1">
    <citation type="submission" date="2016-03" db="EMBL/GenBank/DDBJ databases">
        <title>Choanephora cucurbitarum.</title>
        <authorList>
            <person name="Min B."/>
            <person name="Park H."/>
            <person name="Park J.-H."/>
            <person name="Shin H.-D."/>
            <person name="Choi I.-G."/>
        </authorList>
    </citation>
    <scope>NUCLEOTIDE SEQUENCE [LARGE SCALE GENOMIC DNA]</scope>
    <source>
        <strain evidence="1 2">KUS-F28377</strain>
    </source>
</reference>
<dbReference type="Gene3D" id="3.30.420.40">
    <property type="match status" value="4"/>
</dbReference>
<sequence>MTIPFSDKDYPIVIGIDFGTTFSGASYAYLNDNDINDISKWPGQPDYSYPKELIQWGRSAKSGKSKLPNVTVLQQFKLYLDDKLEGIIRQPPLELTSTDIIADYLQKFFNYVKIDMTKKGFHQGFENQVRFCLTVPAMWTDKSKQVMRDAAIQSNLIQATDHRDRLMLISEPEAAALYCEKTCDKFTMTHGDEFMICDAGGGTVDLIVFRVEMDAAGNRTFRESTKGIGKSCGSTFIDRNFRKLLRKKLKKVIRRSPNGTIEIPEAPLEHMMDIFVDNLKPLFDGTDDLYSDISMGFDLITKTEPSIGLDEGNMTFTKEELKKHVFDPVVSEVVQLCRDLQKDTTNLKAIFMVGGFGSSAYLYSQMEKEFVPQNIRIVQPDRPDYPIVIGIDFGTTFSGASYAYLNDNDINDISKWPGQPDYSYPKELIQWGRSAKSGKSKLPNVTVLQQFKLYLDDKLEGIIRQPPLELTSTDIIADYLQKFFNYVKIDMTKKGFHQGFENQVRFCLTVPAMWTDKSKQVMRDAAIQSNLIQATDHRDRLMLISEPEAAALYCEKTCDKFTMTHGDEFMICDAGGGTVDLIVFRVEMDAAGNRTFRESTKGIGKSCGSTFIDRNFRKLLRKKLKKVIRRSPNGTIEIPEAPLEHMMDIFVDNLKPLFDGTDDLYSDISMGFDLITKTEPSIGLDEGNMTFTKEELKKHVFDPVVSEVVQLCRDLQKDTTNLKAIFMVGGFGSSAYLYSQMEKEFVPQNIRIVQPDRPEMAVARGAVIFGMNPTKVTTRVPRFWYGIEITNIFDPAIDPPEYKVTRPDGSVRCDNRFSTYVERGKPLDIDSCVSRNYITYYPSHTACTFYASDSEIEPRYTVSTPTTNVRRVFDFEIPMPMLPHVKHGDPVPLTIKMYFGEVELRVEAVIDNQTYAVVCNFNV</sequence>
<dbReference type="Gene3D" id="3.90.640.10">
    <property type="entry name" value="Actin, Chain A, domain 4"/>
    <property type="match status" value="2"/>
</dbReference>
<dbReference type="InterPro" id="IPR043129">
    <property type="entry name" value="ATPase_NBD"/>
</dbReference>
<keyword evidence="1" id="KW-0346">Stress response</keyword>
<protein>
    <submittedName>
        <fullName evidence="1">Heat shock protein 12B</fullName>
    </submittedName>
</protein>
<evidence type="ECO:0000313" key="2">
    <source>
        <dbReference type="Proteomes" id="UP000093000"/>
    </source>
</evidence>
<dbReference type="PANTHER" id="PTHR14187">
    <property type="entry name" value="ALPHA KINASE/ELONGATION FACTOR 2 KINASE"/>
    <property type="match status" value="1"/>
</dbReference>
<gene>
    <name evidence="1" type="primary">Hspa12b_2</name>
    <name evidence="1" type="ORF">A0J61_06386</name>
</gene>
<keyword evidence="2" id="KW-1185">Reference proteome</keyword>
<name>A0A1C7N8W4_9FUNG</name>
<comment type="caution">
    <text evidence="1">The sequence shown here is derived from an EMBL/GenBank/DDBJ whole genome shotgun (WGS) entry which is preliminary data.</text>
</comment>
<dbReference type="InParanoid" id="A0A1C7N8W4"/>
<dbReference type="AlphaFoldDB" id="A0A1C7N8W4"/>